<dbReference type="AlphaFoldDB" id="A0A210PQK8"/>
<dbReference type="EMBL" id="NEDP02005554">
    <property type="protein sequence ID" value="OWF38790.1"/>
    <property type="molecule type" value="Genomic_DNA"/>
</dbReference>
<evidence type="ECO:0000313" key="2">
    <source>
        <dbReference type="EMBL" id="OWF38790.1"/>
    </source>
</evidence>
<organism evidence="2 3">
    <name type="scientific">Mizuhopecten yessoensis</name>
    <name type="common">Japanese scallop</name>
    <name type="synonym">Patinopecten yessoensis</name>
    <dbReference type="NCBI Taxonomy" id="6573"/>
    <lineage>
        <taxon>Eukaryota</taxon>
        <taxon>Metazoa</taxon>
        <taxon>Spiralia</taxon>
        <taxon>Lophotrochozoa</taxon>
        <taxon>Mollusca</taxon>
        <taxon>Bivalvia</taxon>
        <taxon>Autobranchia</taxon>
        <taxon>Pteriomorphia</taxon>
        <taxon>Pectinida</taxon>
        <taxon>Pectinoidea</taxon>
        <taxon>Pectinidae</taxon>
        <taxon>Mizuhopecten</taxon>
    </lineage>
</organism>
<evidence type="ECO:0000313" key="3">
    <source>
        <dbReference type="Proteomes" id="UP000242188"/>
    </source>
</evidence>
<dbReference type="InterPro" id="IPR009003">
    <property type="entry name" value="Peptidase_S1_PA"/>
</dbReference>
<accession>A0A210PQK8</accession>
<gene>
    <name evidence="2" type="ORF">KP79_PYT16674</name>
</gene>
<dbReference type="Proteomes" id="UP000242188">
    <property type="component" value="Unassembled WGS sequence"/>
</dbReference>
<dbReference type="SUPFAM" id="SSF50494">
    <property type="entry name" value="Trypsin-like serine proteases"/>
    <property type="match status" value="1"/>
</dbReference>
<name>A0A210PQK8_MIZYE</name>
<comment type="caution">
    <text evidence="2">The sequence shown here is derived from an EMBL/GenBank/DDBJ whole genome shotgun (WGS) entry which is preliminary data.</text>
</comment>
<reference evidence="2 3" key="1">
    <citation type="journal article" date="2017" name="Nat. Ecol. Evol.">
        <title>Scallop genome provides insights into evolution of bilaterian karyotype and development.</title>
        <authorList>
            <person name="Wang S."/>
            <person name="Zhang J."/>
            <person name="Jiao W."/>
            <person name="Li J."/>
            <person name="Xun X."/>
            <person name="Sun Y."/>
            <person name="Guo X."/>
            <person name="Huan P."/>
            <person name="Dong B."/>
            <person name="Zhang L."/>
            <person name="Hu X."/>
            <person name="Sun X."/>
            <person name="Wang J."/>
            <person name="Zhao C."/>
            <person name="Wang Y."/>
            <person name="Wang D."/>
            <person name="Huang X."/>
            <person name="Wang R."/>
            <person name="Lv J."/>
            <person name="Li Y."/>
            <person name="Zhang Z."/>
            <person name="Liu B."/>
            <person name="Lu W."/>
            <person name="Hui Y."/>
            <person name="Liang J."/>
            <person name="Zhou Z."/>
            <person name="Hou R."/>
            <person name="Li X."/>
            <person name="Liu Y."/>
            <person name="Li H."/>
            <person name="Ning X."/>
            <person name="Lin Y."/>
            <person name="Zhao L."/>
            <person name="Xing Q."/>
            <person name="Dou J."/>
            <person name="Li Y."/>
            <person name="Mao J."/>
            <person name="Guo H."/>
            <person name="Dou H."/>
            <person name="Li T."/>
            <person name="Mu C."/>
            <person name="Jiang W."/>
            <person name="Fu Q."/>
            <person name="Fu X."/>
            <person name="Miao Y."/>
            <person name="Liu J."/>
            <person name="Yu Q."/>
            <person name="Li R."/>
            <person name="Liao H."/>
            <person name="Li X."/>
            <person name="Kong Y."/>
            <person name="Jiang Z."/>
            <person name="Chourrout D."/>
            <person name="Li R."/>
            <person name="Bao Z."/>
        </authorList>
    </citation>
    <scope>NUCLEOTIDE SEQUENCE [LARGE SCALE GENOMIC DNA]</scope>
    <source>
        <strain evidence="2 3">PY_sf001</strain>
    </source>
</reference>
<feature type="region of interest" description="Disordered" evidence="1">
    <location>
        <begin position="1"/>
        <end position="36"/>
    </location>
</feature>
<sequence>MDLTKKSKKSKVLPARQDFNVSVQQPDVSSATQTVQDPESRVFCDGTNEVDKVNTATPDNAKLCSNFEPVNGPIIQDKEQLIGEDVIIAEETPSLPEQERSDELVCGKKDVSCVTNILPSSKNHEEIVKATSCQEIRARKHPIRLTRTGKCGVYKNCFHVTKEHDFPCHKAKEGIVFEQCKQKVGLVRCMICGNWGTCFRIGKCYILTCYHVISKCTGTDHQIKAFFRNQGPNQRDTWDYKIREKNIDKKIDFAICELYSDGKSFPPAFTNFRDSTHADSSSECLVYLICFQDDANQIKLDVHYDTVRLNSNTFDSDRLNNLNRMVKEKYPKYIEKQSIYWDADSHRYYGHVPLLSKVTHGGSGGVGVSFDGNGNVVVDFMYKAGFPGFFETASTDEKENFPICLCVEVGSKIRTIMKKSDKELWEC</sequence>
<proteinExistence type="predicted"/>
<evidence type="ECO:0000256" key="1">
    <source>
        <dbReference type="SAM" id="MobiDB-lite"/>
    </source>
</evidence>
<feature type="compositionally biased region" description="Basic residues" evidence="1">
    <location>
        <begin position="1"/>
        <end position="11"/>
    </location>
</feature>
<keyword evidence="3" id="KW-1185">Reference proteome</keyword>
<protein>
    <submittedName>
        <fullName evidence="2">Uncharacterized protein</fullName>
    </submittedName>
</protein>
<feature type="compositionally biased region" description="Polar residues" evidence="1">
    <location>
        <begin position="19"/>
        <end position="36"/>
    </location>
</feature>